<evidence type="ECO:0000313" key="2">
    <source>
        <dbReference type="Proteomes" id="UP001249851"/>
    </source>
</evidence>
<keyword evidence="2" id="KW-1185">Reference proteome</keyword>
<evidence type="ECO:0000313" key="1">
    <source>
        <dbReference type="EMBL" id="KAK2564149.1"/>
    </source>
</evidence>
<name>A0AAD9QMP0_ACRCE</name>
<dbReference type="EMBL" id="JARQWQ010000023">
    <property type="protein sequence ID" value="KAK2564149.1"/>
    <property type="molecule type" value="Genomic_DNA"/>
</dbReference>
<dbReference type="Proteomes" id="UP001249851">
    <property type="component" value="Unassembled WGS sequence"/>
</dbReference>
<sequence>MEQITDKISSQFREDLNSIFEKAELKTKGNGKLLKAMWQQDVEEKKAFWKDQSRNGKGRTGNRWSAVTYRIALAIFTRSPAAYEALKGYQILNLPSVASLKQFTAANKQAPGLNLPHLHAAKETYAAYKVKRREQGFLEPKDNCVLIFDEVKVVMKVHWNKDMVSLHDVYVELKAPTAVKASYIMQFLWRDLTSDFDVIGPYFSSEPNLTASSQKGFLAWQTWDLTRLMFYGFNEFCKYFLEKFPGYYIWPLRLNGSALETIFSQLKFNMNGQLSSVNYPAALTSLKLKRRIHGRRGKFVYRRTPLYVREITLKRKS</sequence>
<proteinExistence type="predicted"/>
<dbReference type="AlphaFoldDB" id="A0AAD9QMP0"/>
<comment type="caution">
    <text evidence="1">The sequence shown here is derived from an EMBL/GenBank/DDBJ whole genome shotgun (WGS) entry which is preliminary data.</text>
</comment>
<reference evidence="1" key="2">
    <citation type="journal article" date="2023" name="Science">
        <title>Genomic signatures of disease resistance in endangered staghorn corals.</title>
        <authorList>
            <person name="Vollmer S.V."/>
            <person name="Selwyn J.D."/>
            <person name="Despard B.A."/>
            <person name="Roesel C.L."/>
        </authorList>
    </citation>
    <scope>NUCLEOTIDE SEQUENCE</scope>
    <source>
        <strain evidence="1">K2</strain>
    </source>
</reference>
<protein>
    <submittedName>
        <fullName evidence="1">Uncharacterized protein</fullName>
    </submittedName>
</protein>
<organism evidence="1 2">
    <name type="scientific">Acropora cervicornis</name>
    <name type="common">Staghorn coral</name>
    <dbReference type="NCBI Taxonomy" id="6130"/>
    <lineage>
        <taxon>Eukaryota</taxon>
        <taxon>Metazoa</taxon>
        <taxon>Cnidaria</taxon>
        <taxon>Anthozoa</taxon>
        <taxon>Hexacorallia</taxon>
        <taxon>Scleractinia</taxon>
        <taxon>Astrocoeniina</taxon>
        <taxon>Acroporidae</taxon>
        <taxon>Acropora</taxon>
    </lineage>
</organism>
<reference evidence="1" key="1">
    <citation type="journal article" date="2023" name="G3 (Bethesda)">
        <title>Whole genome assembly and annotation of the endangered Caribbean coral Acropora cervicornis.</title>
        <authorList>
            <person name="Selwyn J.D."/>
            <person name="Vollmer S.V."/>
        </authorList>
    </citation>
    <scope>NUCLEOTIDE SEQUENCE</scope>
    <source>
        <strain evidence="1">K2</strain>
    </source>
</reference>
<accession>A0AAD9QMP0</accession>
<gene>
    <name evidence="1" type="ORF">P5673_012386</name>
</gene>